<protein>
    <submittedName>
        <fullName evidence="1">Polyketide cyclase / dehydrase and lipid transport</fullName>
    </submittedName>
</protein>
<reference evidence="2" key="1">
    <citation type="submission" date="2016-11" db="EMBL/GenBank/DDBJ databases">
        <authorList>
            <person name="Varghese N."/>
            <person name="Submissions S."/>
        </authorList>
    </citation>
    <scope>NUCLEOTIDE SEQUENCE [LARGE SCALE GENOMIC DNA]</scope>
    <source>
        <strain evidence="2">DSM 22623</strain>
    </source>
</reference>
<dbReference type="PANTHER" id="PTHR39332:SF7">
    <property type="entry name" value="SRPBCC FAMILY PROTEIN"/>
    <property type="match status" value="1"/>
</dbReference>
<proteinExistence type="predicted"/>
<dbReference type="PANTHER" id="PTHR39332">
    <property type="entry name" value="BLL4707 PROTEIN"/>
    <property type="match status" value="1"/>
</dbReference>
<dbReference type="CDD" id="cd07821">
    <property type="entry name" value="PYR_PYL_RCAR_like"/>
    <property type="match status" value="1"/>
</dbReference>
<dbReference type="Proteomes" id="UP000184432">
    <property type="component" value="Unassembled WGS sequence"/>
</dbReference>
<dbReference type="SUPFAM" id="SSF55961">
    <property type="entry name" value="Bet v1-like"/>
    <property type="match status" value="1"/>
</dbReference>
<dbReference type="EMBL" id="FQYP01000002">
    <property type="protein sequence ID" value="SHI60267.1"/>
    <property type="molecule type" value="Genomic_DNA"/>
</dbReference>
<evidence type="ECO:0000313" key="1">
    <source>
        <dbReference type="EMBL" id="SHI60267.1"/>
    </source>
</evidence>
<dbReference type="Gene3D" id="3.30.530.20">
    <property type="match status" value="1"/>
</dbReference>
<dbReference type="Pfam" id="PF10604">
    <property type="entry name" value="Polyketide_cyc2"/>
    <property type="match status" value="1"/>
</dbReference>
<keyword evidence="2" id="KW-1185">Reference proteome</keyword>
<name>A0A1M6CGY2_9FLAO</name>
<gene>
    <name evidence="1" type="ORF">SAMN04488508_102112</name>
</gene>
<dbReference type="RefSeq" id="WP_073314673.1">
    <property type="nucleotide sequence ID" value="NZ_FQYP01000002.1"/>
</dbReference>
<dbReference type="STRING" id="570521.SAMN04488508_102112"/>
<sequence length="168" mass="19230">MKKKIKQVVIIIVTVVGTFQVQAQNHKSDLSYVSHVDFSADKVWEQIRKMDNIDKISSFVGKVEWIGPKGIGGTRVCTAPDGKGKFKEKIMKFDDSDRTYTWQVVEGVPAKKVENSFRVVDMGLNKSMIVWTSNYEFLKNPNMTEIQFRAFLQRAVTEMVENMVGFIK</sequence>
<dbReference type="InterPro" id="IPR023393">
    <property type="entry name" value="START-like_dom_sf"/>
</dbReference>
<dbReference type="OrthoDB" id="1163489at2"/>
<dbReference type="AlphaFoldDB" id="A0A1M6CGY2"/>
<accession>A0A1M6CGY2</accession>
<evidence type="ECO:0000313" key="2">
    <source>
        <dbReference type="Proteomes" id="UP000184432"/>
    </source>
</evidence>
<organism evidence="1 2">
    <name type="scientific">Aquimarina spongiae</name>
    <dbReference type="NCBI Taxonomy" id="570521"/>
    <lineage>
        <taxon>Bacteria</taxon>
        <taxon>Pseudomonadati</taxon>
        <taxon>Bacteroidota</taxon>
        <taxon>Flavobacteriia</taxon>
        <taxon>Flavobacteriales</taxon>
        <taxon>Flavobacteriaceae</taxon>
        <taxon>Aquimarina</taxon>
    </lineage>
</organism>
<dbReference type="InterPro" id="IPR019587">
    <property type="entry name" value="Polyketide_cyclase/dehydratase"/>
</dbReference>